<protein>
    <submittedName>
        <fullName evidence="1">Syntaxin-32-like</fullName>
    </submittedName>
</protein>
<dbReference type="EMBL" id="CM051403">
    <property type="protein sequence ID" value="KAJ4708381.1"/>
    <property type="molecule type" value="Genomic_DNA"/>
</dbReference>
<evidence type="ECO:0000313" key="1">
    <source>
        <dbReference type="EMBL" id="KAJ4708381.1"/>
    </source>
</evidence>
<evidence type="ECO:0000313" key="2">
    <source>
        <dbReference type="Proteomes" id="UP001164539"/>
    </source>
</evidence>
<keyword evidence="2" id="KW-1185">Reference proteome</keyword>
<gene>
    <name evidence="1" type="ORF">OWV82_018335</name>
</gene>
<dbReference type="Proteomes" id="UP001164539">
    <property type="component" value="Chromosome 10"/>
</dbReference>
<reference evidence="1 2" key="1">
    <citation type="journal article" date="2023" name="Science">
        <title>Complex scaffold remodeling in plant triterpene biosynthesis.</title>
        <authorList>
            <person name="De La Pena R."/>
            <person name="Hodgson H."/>
            <person name="Liu J.C."/>
            <person name="Stephenson M.J."/>
            <person name="Martin A.C."/>
            <person name="Owen C."/>
            <person name="Harkess A."/>
            <person name="Leebens-Mack J."/>
            <person name="Jimenez L.E."/>
            <person name="Osbourn A."/>
            <person name="Sattely E.S."/>
        </authorList>
    </citation>
    <scope>NUCLEOTIDE SEQUENCE [LARGE SCALE GENOMIC DNA]</scope>
    <source>
        <strain evidence="2">cv. JPN11</strain>
        <tissue evidence="1">Leaf</tissue>
    </source>
</reference>
<accession>A0ACC1XA69</accession>
<proteinExistence type="predicted"/>
<sequence>MMAKSGQSSYRDRTQEFLSVAERLKKSVPSPSNAPAPSGSNSSSAKTRSEDRKSTVAIQSEFNKRASKIGYGIHQTSQKLAKLAKLAKRTSVFDDPTLEIQELTTVIKQDITALNSAVVELQLLCNSQNESGNISSDTTSHSTTVVDNLKNRLMGTTKEFKEVLTMRTENLKVHENRRQLFSSNASKDSTNPFVRQRPLATRSAASASTSPPPPWANGSASSSQLFASKQTDGESQPLLQQQQHQQQQQMVPQQDSYMQSRAEALHNVESTIHELGNIFTQLATMVSQQGEIAIRIDENMDDTLANVDGAQSQLVRYLNSISSNRWLMIKIFFVLIVFLMIFLFFVA</sequence>
<comment type="caution">
    <text evidence="1">The sequence shown here is derived from an EMBL/GenBank/DDBJ whole genome shotgun (WGS) entry which is preliminary data.</text>
</comment>
<organism evidence="1 2">
    <name type="scientific">Melia azedarach</name>
    <name type="common">Chinaberry tree</name>
    <dbReference type="NCBI Taxonomy" id="155640"/>
    <lineage>
        <taxon>Eukaryota</taxon>
        <taxon>Viridiplantae</taxon>
        <taxon>Streptophyta</taxon>
        <taxon>Embryophyta</taxon>
        <taxon>Tracheophyta</taxon>
        <taxon>Spermatophyta</taxon>
        <taxon>Magnoliopsida</taxon>
        <taxon>eudicotyledons</taxon>
        <taxon>Gunneridae</taxon>
        <taxon>Pentapetalae</taxon>
        <taxon>rosids</taxon>
        <taxon>malvids</taxon>
        <taxon>Sapindales</taxon>
        <taxon>Meliaceae</taxon>
        <taxon>Melia</taxon>
    </lineage>
</organism>
<name>A0ACC1XA69_MELAZ</name>